<evidence type="ECO:0000256" key="3">
    <source>
        <dbReference type="ARBA" id="ARBA00022603"/>
    </source>
</evidence>
<gene>
    <name evidence="7" type="ORF">DFR69_105136</name>
</gene>
<comment type="similarity">
    <text evidence="2 6">Belongs to the UPF0677 family.</text>
</comment>
<dbReference type="NCBIfam" id="TIGR00027">
    <property type="entry name" value="mthyl_TIGR00027"/>
    <property type="match status" value="1"/>
</dbReference>
<accession>A0A317NJK1</accession>
<dbReference type="Pfam" id="PF04072">
    <property type="entry name" value="LCM"/>
    <property type="match status" value="1"/>
</dbReference>
<evidence type="ECO:0000313" key="8">
    <source>
        <dbReference type="Proteomes" id="UP000246410"/>
    </source>
</evidence>
<comment type="caution">
    <text evidence="7">The sequence shown here is derived from an EMBL/GenBank/DDBJ whole genome shotgun (WGS) entry which is preliminary data.</text>
</comment>
<keyword evidence="4 7" id="KW-0808">Transferase</keyword>
<dbReference type="Gene3D" id="3.40.50.150">
    <property type="entry name" value="Vaccinia Virus protein VP39"/>
    <property type="match status" value="1"/>
</dbReference>
<dbReference type="InterPro" id="IPR007213">
    <property type="entry name" value="Ppm1/Ppm2/Tcmp"/>
</dbReference>
<keyword evidence="8" id="KW-1185">Reference proteome</keyword>
<dbReference type="PANTHER" id="PTHR43619:SF2">
    <property type="entry name" value="S-ADENOSYL-L-METHIONINE-DEPENDENT METHYLTRANSFERASES SUPERFAMILY PROTEIN"/>
    <property type="match status" value="1"/>
</dbReference>
<dbReference type="PANTHER" id="PTHR43619">
    <property type="entry name" value="S-ADENOSYL-L-METHIONINE-DEPENDENT METHYLTRANSFERASE YKTD-RELATED"/>
    <property type="match status" value="1"/>
</dbReference>
<name>A0A317NJK1_9NOCA</name>
<dbReference type="InterPro" id="IPR029063">
    <property type="entry name" value="SAM-dependent_MTases_sf"/>
</dbReference>
<dbReference type="GO" id="GO:0032259">
    <property type="term" value="P:methylation"/>
    <property type="evidence" value="ECO:0007669"/>
    <property type="project" value="UniProtKB-KW"/>
</dbReference>
<dbReference type="SUPFAM" id="SSF53335">
    <property type="entry name" value="S-adenosyl-L-methionine-dependent methyltransferases"/>
    <property type="match status" value="1"/>
</dbReference>
<evidence type="ECO:0000256" key="5">
    <source>
        <dbReference type="ARBA" id="ARBA00022691"/>
    </source>
</evidence>
<organism evidence="7 8">
    <name type="scientific">Nocardia neocaledoniensis</name>
    <dbReference type="NCBI Taxonomy" id="236511"/>
    <lineage>
        <taxon>Bacteria</taxon>
        <taxon>Bacillati</taxon>
        <taxon>Actinomycetota</taxon>
        <taxon>Actinomycetes</taxon>
        <taxon>Mycobacteriales</taxon>
        <taxon>Nocardiaceae</taxon>
        <taxon>Nocardia</taxon>
    </lineage>
</organism>
<sequence>MAETVDLVSNVSDTARWVAAFRAVESARPDALFHDPLADRVAGERGRAIAAGTPRLMHNGWNLVTRTKLIDDLITKSVEQGCDRVLNLAAGMDTRPYRLDLPAEFPWVEGDLPALVAEKNELLAGESPRCALTRTAVDLADPAARDAFLDEALAGAQRALVLTEGLVYYLTEDNVSGLAAALARPEIGWWTLDVNNQALVRRMNKATSDLLANAPWHFGPVDPLRFFADLGWAADDVEVLVAAAHRFHRLPWFMKPVTLFPQPDPRKPLRSTWKPWSSVVRLSHAAASR</sequence>
<evidence type="ECO:0000256" key="2">
    <source>
        <dbReference type="ARBA" id="ARBA00008138"/>
    </source>
</evidence>
<evidence type="ECO:0000313" key="7">
    <source>
        <dbReference type="EMBL" id="PWV75062.1"/>
    </source>
</evidence>
<comment type="function">
    <text evidence="1 6">Exhibits S-adenosyl-L-methionine-dependent methyltransferase activity.</text>
</comment>
<dbReference type="RefSeq" id="WP_110038431.1">
    <property type="nucleotide sequence ID" value="NZ_QGTL01000005.1"/>
</dbReference>
<evidence type="ECO:0000256" key="1">
    <source>
        <dbReference type="ARBA" id="ARBA00003907"/>
    </source>
</evidence>
<dbReference type="Proteomes" id="UP000246410">
    <property type="component" value="Unassembled WGS sequence"/>
</dbReference>
<dbReference type="AlphaFoldDB" id="A0A317NJK1"/>
<keyword evidence="5 6" id="KW-0949">S-adenosyl-L-methionine</keyword>
<proteinExistence type="inferred from homology"/>
<protein>
    <recommendedName>
        <fullName evidence="6">S-adenosyl-L-methionine-dependent methyltransferase</fullName>
        <ecNumber evidence="6">2.1.1.-</ecNumber>
    </recommendedName>
</protein>
<dbReference type="GO" id="GO:0008168">
    <property type="term" value="F:methyltransferase activity"/>
    <property type="evidence" value="ECO:0007669"/>
    <property type="project" value="UniProtKB-UniRule"/>
</dbReference>
<evidence type="ECO:0000256" key="6">
    <source>
        <dbReference type="RuleBase" id="RU362030"/>
    </source>
</evidence>
<keyword evidence="3 6" id="KW-0489">Methyltransferase</keyword>
<dbReference type="InterPro" id="IPR011610">
    <property type="entry name" value="SAM_mthyl_Trfase_ML2640-like"/>
</dbReference>
<dbReference type="EMBL" id="QGTL01000005">
    <property type="protein sequence ID" value="PWV75062.1"/>
    <property type="molecule type" value="Genomic_DNA"/>
</dbReference>
<dbReference type="EC" id="2.1.1.-" evidence="6"/>
<reference evidence="7 8" key="1">
    <citation type="submission" date="2018-05" db="EMBL/GenBank/DDBJ databases">
        <title>Genomic Encyclopedia of Type Strains, Phase IV (KMG-IV): sequencing the most valuable type-strain genomes for metagenomic binning, comparative biology and taxonomic classification.</title>
        <authorList>
            <person name="Goeker M."/>
        </authorList>
    </citation>
    <scope>NUCLEOTIDE SEQUENCE [LARGE SCALE GENOMIC DNA]</scope>
    <source>
        <strain evidence="7 8">DSM 44717</strain>
    </source>
</reference>
<evidence type="ECO:0000256" key="4">
    <source>
        <dbReference type="ARBA" id="ARBA00022679"/>
    </source>
</evidence>